<dbReference type="STRING" id="1802319.A2928_03315"/>
<name>A0A1G2NFW3_9BACT</name>
<dbReference type="Gene3D" id="3.40.50.1360">
    <property type="match status" value="1"/>
</dbReference>
<gene>
    <name evidence="2" type="ORF">A2928_03315</name>
</gene>
<protein>
    <recommendedName>
        <fullName evidence="1">Glucosamine/galactosamine-6-phosphate isomerase domain-containing protein</fullName>
    </recommendedName>
</protein>
<evidence type="ECO:0000313" key="2">
    <source>
        <dbReference type="EMBL" id="OHA34978.1"/>
    </source>
</evidence>
<reference evidence="2 3" key="1">
    <citation type="journal article" date="2016" name="Nat. Commun.">
        <title>Thousands of microbial genomes shed light on interconnected biogeochemical processes in an aquifer system.</title>
        <authorList>
            <person name="Anantharaman K."/>
            <person name="Brown C.T."/>
            <person name="Hug L.A."/>
            <person name="Sharon I."/>
            <person name="Castelle C.J."/>
            <person name="Probst A.J."/>
            <person name="Thomas B.C."/>
            <person name="Singh A."/>
            <person name="Wilkins M.J."/>
            <person name="Karaoz U."/>
            <person name="Brodie E.L."/>
            <person name="Williams K.H."/>
            <person name="Hubbard S.S."/>
            <person name="Banfield J.F."/>
        </authorList>
    </citation>
    <scope>NUCLEOTIDE SEQUENCE [LARGE SCALE GENOMIC DNA]</scope>
</reference>
<feature type="domain" description="Glucosamine/galactosamine-6-phosphate isomerase" evidence="1">
    <location>
        <begin position="22"/>
        <end position="231"/>
    </location>
</feature>
<accession>A0A1G2NFW3</accession>
<dbReference type="Proteomes" id="UP000176221">
    <property type="component" value="Unassembled WGS sequence"/>
</dbReference>
<dbReference type="InterPro" id="IPR006148">
    <property type="entry name" value="Glc/Gal-6P_isomerase"/>
</dbReference>
<evidence type="ECO:0000313" key="3">
    <source>
        <dbReference type="Proteomes" id="UP000176221"/>
    </source>
</evidence>
<comment type="caution">
    <text evidence="2">The sequence shown here is derived from an EMBL/GenBank/DDBJ whole genome shotgun (WGS) entry which is preliminary data.</text>
</comment>
<dbReference type="InterPro" id="IPR037171">
    <property type="entry name" value="NagB/RpiA_transferase-like"/>
</dbReference>
<dbReference type="GO" id="GO:0005975">
    <property type="term" value="P:carbohydrate metabolic process"/>
    <property type="evidence" value="ECO:0007669"/>
    <property type="project" value="InterPro"/>
</dbReference>
<dbReference type="EMBL" id="MHRX01000002">
    <property type="protein sequence ID" value="OHA34978.1"/>
    <property type="molecule type" value="Genomic_DNA"/>
</dbReference>
<dbReference type="SUPFAM" id="SSF100950">
    <property type="entry name" value="NagB/RpiA/CoA transferase-like"/>
    <property type="match status" value="1"/>
</dbReference>
<proteinExistence type="predicted"/>
<dbReference type="AlphaFoldDB" id="A0A1G2NFW3"/>
<sequence length="242" mass="26984">MSKEAITHGRFLMVSAKNAKEAAILAGSKLTELIRGESEVLLLLSAGSSFRLLQYIDHSMLGPHITCGVIDERATADPEFNNFINLEKHDFFDLAEARGVVFLESVPKQDETAEALAARVERSWRHWKATHPCGNVVAVLGVGDDGHTAGIFPARKSTFKRRFETPNWVHGYDEPKIPRFPRRVSATATFLVEVVDAAIFFAVGEAKREILREVMKTSRGRSRVPARVLHSMKKVILFSDTI</sequence>
<organism evidence="2 3">
    <name type="scientific">Candidatus Taylorbacteria bacterium RIFCSPLOWO2_01_FULL_45_15b</name>
    <dbReference type="NCBI Taxonomy" id="1802319"/>
    <lineage>
        <taxon>Bacteria</taxon>
        <taxon>Candidatus Tayloriibacteriota</taxon>
    </lineage>
</organism>
<evidence type="ECO:0000259" key="1">
    <source>
        <dbReference type="Pfam" id="PF01182"/>
    </source>
</evidence>
<dbReference type="Pfam" id="PF01182">
    <property type="entry name" value="Glucosamine_iso"/>
    <property type="match status" value="1"/>
</dbReference>